<dbReference type="AlphaFoldDB" id="A0ABD4T881"/>
<dbReference type="Proteomes" id="UP000031561">
    <property type="component" value="Unassembled WGS sequence"/>
</dbReference>
<dbReference type="PANTHER" id="PTHR43685">
    <property type="entry name" value="GLYCOSYLTRANSFERASE"/>
    <property type="match status" value="1"/>
</dbReference>
<gene>
    <name evidence="2" type="ORF">QQ91_0017840</name>
</gene>
<name>A0ABD4T881_9CYAN</name>
<sequence length="323" mass="37022">MPQVSIVIPAYNAMAFLPETLASALSQTFRDFEIILVDDGSTDGIIPWVRSHPHPQVQLISQSNQGLAGARNTGIRESSGEYIAFLDADDLWHPEKLAHQVKVLDREPEVGLVYTWVANIDSQGQPTGRIHQHQLQGKIWPALTQHNIVECGSVALVRRQCFDHCGVFDTQLGSFLEDWDMWLRLARHYPFQVVPIPLVQYRQHPQSASKNWTAMAQSFQRVMKKTFSQAASEDLTLQAKSCGHFYLYCLAWKPIQSQAQDYKQARRFLRQALQYDPSLRFSREHGRLLLAMTLMRLFGPVGYHRILSLGYRLRRTLRPALRT</sequence>
<dbReference type="CDD" id="cd00761">
    <property type="entry name" value="Glyco_tranf_GTA_type"/>
    <property type="match status" value="1"/>
</dbReference>
<protein>
    <submittedName>
        <fullName evidence="2">Glycosyltransferase family 2 protein</fullName>
    </submittedName>
</protein>
<evidence type="ECO:0000259" key="1">
    <source>
        <dbReference type="Pfam" id="PF00535"/>
    </source>
</evidence>
<comment type="caution">
    <text evidence="2">The sequence shown here is derived from an EMBL/GenBank/DDBJ whole genome shotgun (WGS) entry which is preliminary data.</text>
</comment>
<proteinExistence type="predicted"/>
<dbReference type="SUPFAM" id="SSF53448">
    <property type="entry name" value="Nucleotide-diphospho-sugar transferases"/>
    <property type="match status" value="1"/>
</dbReference>
<dbReference type="Gene3D" id="3.90.550.10">
    <property type="entry name" value="Spore Coat Polysaccharide Biosynthesis Protein SpsA, Chain A"/>
    <property type="match status" value="1"/>
</dbReference>
<dbReference type="RefSeq" id="WP_166276785.1">
    <property type="nucleotide sequence ID" value="NZ_JTHE03000103.1"/>
</dbReference>
<dbReference type="InterPro" id="IPR029044">
    <property type="entry name" value="Nucleotide-diphossugar_trans"/>
</dbReference>
<dbReference type="Pfam" id="PF00535">
    <property type="entry name" value="Glycos_transf_2"/>
    <property type="match status" value="1"/>
</dbReference>
<dbReference type="PANTHER" id="PTHR43685:SF2">
    <property type="entry name" value="GLYCOSYLTRANSFERASE 2-LIKE DOMAIN-CONTAINING PROTEIN"/>
    <property type="match status" value="1"/>
</dbReference>
<dbReference type="InterPro" id="IPR050834">
    <property type="entry name" value="Glycosyltransf_2"/>
</dbReference>
<organism evidence="2 3">
    <name type="scientific">Lyngbya confervoides BDU141951</name>
    <dbReference type="NCBI Taxonomy" id="1574623"/>
    <lineage>
        <taxon>Bacteria</taxon>
        <taxon>Bacillati</taxon>
        <taxon>Cyanobacteriota</taxon>
        <taxon>Cyanophyceae</taxon>
        <taxon>Oscillatoriophycideae</taxon>
        <taxon>Oscillatoriales</taxon>
        <taxon>Microcoleaceae</taxon>
        <taxon>Lyngbya</taxon>
    </lineage>
</organism>
<evidence type="ECO:0000313" key="3">
    <source>
        <dbReference type="Proteomes" id="UP000031561"/>
    </source>
</evidence>
<accession>A0ABD4T881</accession>
<dbReference type="EMBL" id="JTHE03000103">
    <property type="protein sequence ID" value="MCM1984688.1"/>
    <property type="molecule type" value="Genomic_DNA"/>
</dbReference>
<evidence type="ECO:0000313" key="2">
    <source>
        <dbReference type="EMBL" id="MCM1984688.1"/>
    </source>
</evidence>
<reference evidence="2 3" key="1">
    <citation type="journal article" date="2015" name="Genome Announc.">
        <title>Draft Genome Sequence of Filamentous Marine Cyanobacterium Lyngbya confervoides Strain BDU141951.</title>
        <authorList>
            <person name="Chandrababunaidu M.M."/>
            <person name="Sen D."/>
            <person name="Tripathy S."/>
        </authorList>
    </citation>
    <scope>NUCLEOTIDE SEQUENCE [LARGE SCALE GENOMIC DNA]</scope>
    <source>
        <strain evidence="2 3">BDU141951</strain>
    </source>
</reference>
<feature type="domain" description="Glycosyltransferase 2-like" evidence="1">
    <location>
        <begin position="5"/>
        <end position="164"/>
    </location>
</feature>
<dbReference type="InterPro" id="IPR001173">
    <property type="entry name" value="Glyco_trans_2-like"/>
</dbReference>
<keyword evidence="3" id="KW-1185">Reference proteome</keyword>